<evidence type="ECO:0000313" key="5">
    <source>
        <dbReference type="RefSeq" id="XP_013383752.1"/>
    </source>
</evidence>
<dbReference type="AlphaFoldDB" id="A0A1S3HE20"/>
<dbReference type="SUPFAM" id="SSF50814">
    <property type="entry name" value="Lipocalins"/>
    <property type="match status" value="1"/>
</dbReference>
<evidence type="ECO:0000313" key="4">
    <source>
        <dbReference type="RefSeq" id="XP_013383751.1"/>
    </source>
</evidence>
<name>A0A1S3HE20_LINAN</name>
<dbReference type="KEGG" id="lak:106154063"/>
<gene>
    <name evidence="3 4 5" type="primary">LOC106154063</name>
</gene>
<sequence>MSNWTRAVFFAVLLGHVGGGFWSICPYGIFPWLWKTPERCAEPRGMRNLDIAKLTGVWYEITFVIDPPVAPELIFTDFYLDIQQNEDGTLSIKMEGRPQNANHTDCTTVSGFERLVPTARSGEYAFIFQNESSGDITFDEHIGVPLEDAESNVYMILDTDYTHYLVNRFCLGKQADGLCSKEESFLIYSRRPTLAPVFLKKAKKLITKDLCNSPKGFVIVEHSKACA</sequence>
<dbReference type="PROSITE" id="PS00213">
    <property type="entry name" value="LIPOCALIN"/>
    <property type="match status" value="1"/>
</dbReference>
<dbReference type="Proteomes" id="UP000085678">
    <property type="component" value="Unplaced"/>
</dbReference>
<dbReference type="InterPro" id="IPR012674">
    <property type="entry name" value="Calycin"/>
</dbReference>
<dbReference type="GeneID" id="106154063"/>
<dbReference type="RefSeq" id="XP_013383750.1">
    <property type="nucleotide sequence ID" value="XM_013528296.2"/>
</dbReference>
<proteinExistence type="predicted"/>
<dbReference type="RefSeq" id="XP_013383751.1">
    <property type="nucleotide sequence ID" value="XM_013528297.2"/>
</dbReference>
<dbReference type="InterPro" id="IPR022272">
    <property type="entry name" value="Lipocalin_CS"/>
</dbReference>
<evidence type="ECO:0000313" key="3">
    <source>
        <dbReference type="RefSeq" id="XP_013383750.1"/>
    </source>
</evidence>
<evidence type="ECO:0000256" key="1">
    <source>
        <dbReference type="SAM" id="Phobius"/>
    </source>
</evidence>
<protein>
    <submittedName>
        <fullName evidence="3 4">Uncharacterized protein LOC106154063</fullName>
    </submittedName>
</protein>
<dbReference type="GO" id="GO:0008289">
    <property type="term" value="F:lipid binding"/>
    <property type="evidence" value="ECO:0007669"/>
    <property type="project" value="UniProtKB-KW"/>
</dbReference>
<feature type="transmembrane region" description="Helical" evidence="1">
    <location>
        <begin position="7"/>
        <end position="34"/>
    </location>
</feature>
<accession>A0A1S3HE20</accession>
<dbReference type="Gene3D" id="2.40.128.20">
    <property type="match status" value="1"/>
</dbReference>
<keyword evidence="1" id="KW-1133">Transmembrane helix</keyword>
<keyword evidence="1" id="KW-0812">Transmembrane</keyword>
<organism evidence="2 4">
    <name type="scientific">Lingula anatina</name>
    <name type="common">Brachiopod</name>
    <name type="synonym">Lingula unguis</name>
    <dbReference type="NCBI Taxonomy" id="7574"/>
    <lineage>
        <taxon>Eukaryota</taxon>
        <taxon>Metazoa</taxon>
        <taxon>Spiralia</taxon>
        <taxon>Lophotrochozoa</taxon>
        <taxon>Brachiopoda</taxon>
        <taxon>Linguliformea</taxon>
        <taxon>Lingulata</taxon>
        <taxon>Lingulida</taxon>
        <taxon>Linguloidea</taxon>
        <taxon>Lingulidae</taxon>
        <taxon>Lingula</taxon>
    </lineage>
</organism>
<reference evidence="3 4" key="1">
    <citation type="submission" date="2025-04" db="UniProtKB">
        <authorList>
            <consortium name="RefSeq"/>
        </authorList>
    </citation>
    <scope>IDENTIFICATION</scope>
    <source>
        <tissue evidence="3 4">Gonads</tissue>
    </source>
</reference>
<keyword evidence="1" id="KW-0472">Membrane</keyword>
<dbReference type="RefSeq" id="XP_013383752.1">
    <property type="nucleotide sequence ID" value="XM_013528298.2"/>
</dbReference>
<keyword evidence="2" id="KW-1185">Reference proteome</keyword>
<evidence type="ECO:0000313" key="2">
    <source>
        <dbReference type="Proteomes" id="UP000085678"/>
    </source>
</evidence>